<sequence>MAWRGFFSRHPVRDAGAGPPGTPGRGRVGAPGRGPAGGAVVLLRQVPGRWAVAVLLGALWWWAVLRLLFWPEGAGVVEGAMAAGGWGLSLLPVHCVPRRARRGGGRVGAAGWHTRGGCVGAPSDSALTARFSKAWRHGRWGGGPGRS</sequence>
<feature type="transmembrane region" description="Helical" evidence="2">
    <location>
        <begin position="75"/>
        <end position="96"/>
    </location>
</feature>
<comment type="caution">
    <text evidence="3">The sequence shown here is derived from an EMBL/GenBank/DDBJ whole genome shotgun (WGS) entry which is preliminary data.</text>
</comment>
<evidence type="ECO:0000256" key="1">
    <source>
        <dbReference type="SAM" id="MobiDB-lite"/>
    </source>
</evidence>
<feature type="transmembrane region" description="Helical" evidence="2">
    <location>
        <begin position="50"/>
        <end position="69"/>
    </location>
</feature>
<evidence type="ECO:0000313" key="3">
    <source>
        <dbReference type="EMBL" id="MFC6067392.1"/>
    </source>
</evidence>
<keyword evidence="2" id="KW-1133">Transmembrane helix</keyword>
<accession>A0ABW1MY50</accession>
<protein>
    <recommendedName>
        <fullName evidence="5">Integral membrane protein</fullName>
    </recommendedName>
</protein>
<dbReference type="EMBL" id="JBHSPX010000012">
    <property type="protein sequence ID" value="MFC6067392.1"/>
    <property type="molecule type" value="Genomic_DNA"/>
</dbReference>
<evidence type="ECO:0000313" key="4">
    <source>
        <dbReference type="Proteomes" id="UP001596139"/>
    </source>
</evidence>
<keyword evidence="4" id="KW-1185">Reference proteome</keyword>
<gene>
    <name evidence="3" type="ORF">ACFP4F_33270</name>
</gene>
<organism evidence="3 4">
    <name type="scientific">Streptomyces ochraceiscleroticus</name>
    <dbReference type="NCBI Taxonomy" id="47761"/>
    <lineage>
        <taxon>Bacteria</taxon>
        <taxon>Bacillati</taxon>
        <taxon>Actinomycetota</taxon>
        <taxon>Actinomycetes</taxon>
        <taxon>Kitasatosporales</taxon>
        <taxon>Streptomycetaceae</taxon>
        <taxon>Streptomyces</taxon>
    </lineage>
</organism>
<keyword evidence="2" id="KW-0812">Transmembrane</keyword>
<evidence type="ECO:0008006" key="5">
    <source>
        <dbReference type="Google" id="ProtNLM"/>
    </source>
</evidence>
<feature type="region of interest" description="Disordered" evidence="1">
    <location>
        <begin position="11"/>
        <end position="31"/>
    </location>
</feature>
<evidence type="ECO:0000256" key="2">
    <source>
        <dbReference type="SAM" id="Phobius"/>
    </source>
</evidence>
<dbReference type="RefSeq" id="WP_382467548.1">
    <property type="nucleotide sequence ID" value="NZ_JBHSPX010000012.1"/>
</dbReference>
<proteinExistence type="predicted"/>
<reference evidence="4" key="1">
    <citation type="journal article" date="2019" name="Int. J. Syst. Evol. Microbiol.">
        <title>The Global Catalogue of Microorganisms (GCM) 10K type strain sequencing project: providing services to taxonomists for standard genome sequencing and annotation.</title>
        <authorList>
            <consortium name="The Broad Institute Genomics Platform"/>
            <consortium name="The Broad Institute Genome Sequencing Center for Infectious Disease"/>
            <person name="Wu L."/>
            <person name="Ma J."/>
        </authorList>
    </citation>
    <scope>NUCLEOTIDE SEQUENCE [LARGE SCALE GENOMIC DNA]</scope>
    <source>
        <strain evidence="4">CGMCC 1.15180</strain>
    </source>
</reference>
<name>A0ABW1MY50_9ACTN</name>
<keyword evidence="2" id="KW-0472">Membrane</keyword>
<dbReference type="Proteomes" id="UP001596139">
    <property type="component" value="Unassembled WGS sequence"/>
</dbReference>